<comment type="similarity">
    <text evidence="2">Belongs to the MIF family.</text>
</comment>
<keyword evidence="4" id="KW-0964">Secreted</keyword>
<gene>
    <name evidence="14" type="ORF">M430DRAFT_65510</name>
</gene>
<dbReference type="EC" id="5.3.3.12" evidence="8"/>
<evidence type="ECO:0000256" key="3">
    <source>
        <dbReference type="ARBA" id="ARBA00022514"/>
    </source>
</evidence>
<feature type="compositionally biased region" description="Basic and acidic residues" evidence="13">
    <location>
        <begin position="21"/>
        <end position="37"/>
    </location>
</feature>
<evidence type="ECO:0000256" key="9">
    <source>
        <dbReference type="ARBA" id="ARBA00039086"/>
    </source>
</evidence>
<dbReference type="EMBL" id="KZ679009">
    <property type="protein sequence ID" value="PSS22328.1"/>
    <property type="molecule type" value="Genomic_DNA"/>
</dbReference>
<sequence>MSPSPVDSKVLDTPAISIPTPEKDEKLLLRALDRGAPGDKGSLSQNKTPEEKELSRRRNQYYDEAFAYRESNSSARERISKESLVMADIKTNVIIKDEYTFVTDLSCFLSGRYQRPESSIIVALTHSACLLFRGSFDPAYIFSITALPSQVQPTTNRRNAALIQTSLEESLGVCPERGLVKFISIPEENIASNGKTVSGAIEDLEMGIGEYSLGRTLSPGKTRSTTGKIKRSTKSMHDLKISGPLSTHSEQRTPLRSDEGSPAVPEIPTEKSMIDQRAAKAQRMGRRKSFIASMFSR</sequence>
<evidence type="ECO:0000256" key="7">
    <source>
        <dbReference type="ARBA" id="ARBA00036823"/>
    </source>
</evidence>
<dbReference type="PANTHER" id="PTHR11954">
    <property type="entry name" value="D-DOPACHROME DECARBOXYLASE"/>
    <property type="match status" value="1"/>
</dbReference>
<feature type="region of interest" description="Disordered" evidence="13">
    <location>
        <begin position="215"/>
        <end position="271"/>
    </location>
</feature>
<evidence type="ECO:0000256" key="2">
    <source>
        <dbReference type="ARBA" id="ARBA00005851"/>
    </source>
</evidence>
<dbReference type="InterPro" id="IPR014347">
    <property type="entry name" value="Tautomerase/MIF_sf"/>
</dbReference>
<comment type="catalytic activity">
    <reaction evidence="7">
        <text>L-dopachrome = 5,6-dihydroxyindole-2-carboxylate</text>
        <dbReference type="Rhea" id="RHEA:13041"/>
        <dbReference type="ChEBI" id="CHEBI:16875"/>
        <dbReference type="ChEBI" id="CHEBI:57509"/>
        <dbReference type="EC" id="5.3.3.12"/>
    </reaction>
</comment>
<organism evidence="14 15">
    <name type="scientific">Amorphotheca resinae ATCC 22711</name>
    <dbReference type="NCBI Taxonomy" id="857342"/>
    <lineage>
        <taxon>Eukaryota</taxon>
        <taxon>Fungi</taxon>
        <taxon>Dikarya</taxon>
        <taxon>Ascomycota</taxon>
        <taxon>Pezizomycotina</taxon>
        <taxon>Leotiomycetes</taxon>
        <taxon>Helotiales</taxon>
        <taxon>Amorphothecaceae</taxon>
        <taxon>Amorphotheca</taxon>
    </lineage>
</organism>
<comment type="catalytic activity">
    <reaction evidence="6">
        <text>3-phenylpyruvate = enol-phenylpyruvate</text>
        <dbReference type="Rhea" id="RHEA:17097"/>
        <dbReference type="ChEBI" id="CHEBI:16815"/>
        <dbReference type="ChEBI" id="CHEBI:18005"/>
        <dbReference type="EC" id="5.3.2.1"/>
    </reaction>
</comment>
<dbReference type="GO" id="GO:0005576">
    <property type="term" value="C:extracellular region"/>
    <property type="evidence" value="ECO:0007669"/>
    <property type="project" value="UniProtKB-SubCell"/>
</dbReference>
<evidence type="ECO:0000256" key="5">
    <source>
        <dbReference type="ARBA" id="ARBA00023235"/>
    </source>
</evidence>
<evidence type="ECO:0000256" key="4">
    <source>
        <dbReference type="ARBA" id="ARBA00022525"/>
    </source>
</evidence>
<keyword evidence="15" id="KW-1185">Reference proteome</keyword>
<evidence type="ECO:0000313" key="14">
    <source>
        <dbReference type="EMBL" id="PSS22328.1"/>
    </source>
</evidence>
<dbReference type="EC" id="5.3.2.1" evidence="9"/>
<dbReference type="STRING" id="857342.A0A2T3B6H0"/>
<dbReference type="PANTHER" id="PTHR11954:SF6">
    <property type="entry name" value="MACROPHAGE MIGRATION INHIBITORY FACTOR"/>
    <property type="match status" value="1"/>
</dbReference>
<accession>A0A2T3B6H0</accession>
<name>A0A2T3B6H0_AMORE</name>
<keyword evidence="3" id="KW-0202">Cytokine</keyword>
<evidence type="ECO:0000256" key="8">
    <source>
        <dbReference type="ARBA" id="ARBA00038932"/>
    </source>
</evidence>
<dbReference type="AlphaFoldDB" id="A0A2T3B6H0"/>
<dbReference type="Pfam" id="PF01187">
    <property type="entry name" value="MIF"/>
    <property type="match status" value="1"/>
</dbReference>
<protein>
    <recommendedName>
        <fullName evidence="12">L-dopachrome isomerase</fullName>
        <ecNumber evidence="9">5.3.2.1</ecNumber>
        <ecNumber evidence="8">5.3.3.12</ecNumber>
    </recommendedName>
    <alternativeName>
        <fullName evidence="10">L-dopachrome tautomerase</fullName>
    </alternativeName>
    <alternativeName>
        <fullName evidence="11">Phenylpyruvate tautomerase</fullName>
    </alternativeName>
</protein>
<dbReference type="RefSeq" id="XP_024722483.1">
    <property type="nucleotide sequence ID" value="XM_024869177.1"/>
</dbReference>
<dbReference type="GO" id="GO:0004167">
    <property type="term" value="F:dopachrome isomerase activity"/>
    <property type="evidence" value="ECO:0007669"/>
    <property type="project" value="UniProtKB-EC"/>
</dbReference>
<feature type="region of interest" description="Disordered" evidence="13">
    <location>
        <begin position="1"/>
        <end position="56"/>
    </location>
</feature>
<reference evidence="14 15" key="1">
    <citation type="journal article" date="2018" name="New Phytol.">
        <title>Comparative genomics and transcriptomics depict ericoid mycorrhizal fungi as versatile saprotrophs and plant mutualists.</title>
        <authorList>
            <person name="Martino E."/>
            <person name="Morin E."/>
            <person name="Grelet G.A."/>
            <person name="Kuo A."/>
            <person name="Kohler A."/>
            <person name="Daghino S."/>
            <person name="Barry K.W."/>
            <person name="Cichocki N."/>
            <person name="Clum A."/>
            <person name="Dockter R.B."/>
            <person name="Hainaut M."/>
            <person name="Kuo R.C."/>
            <person name="LaButti K."/>
            <person name="Lindahl B.D."/>
            <person name="Lindquist E.A."/>
            <person name="Lipzen A."/>
            <person name="Khouja H.R."/>
            <person name="Magnuson J."/>
            <person name="Murat C."/>
            <person name="Ohm R.A."/>
            <person name="Singer S.W."/>
            <person name="Spatafora J.W."/>
            <person name="Wang M."/>
            <person name="Veneault-Fourrey C."/>
            <person name="Henrissat B."/>
            <person name="Grigoriev I.V."/>
            <person name="Martin F.M."/>
            <person name="Perotto S."/>
        </authorList>
    </citation>
    <scope>NUCLEOTIDE SEQUENCE [LARGE SCALE GENOMIC DNA]</scope>
    <source>
        <strain evidence="14 15">ATCC 22711</strain>
    </source>
</reference>
<evidence type="ECO:0000256" key="11">
    <source>
        <dbReference type="ARBA" id="ARBA00041912"/>
    </source>
</evidence>
<feature type="compositionally biased region" description="Basic and acidic residues" evidence="13">
    <location>
        <begin position="249"/>
        <end position="259"/>
    </location>
</feature>
<evidence type="ECO:0000256" key="10">
    <source>
        <dbReference type="ARBA" id="ARBA00041631"/>
    </source>
</evidence>
<evidence type="ECO:0000256" key="12">
    <source>
        <dbReference type="ARBA" id="ARBA00042730"/>
    </source>
</evidence>
<dbReference type="GeneID" id="36577258"/>
<keyword evidence="5" id="KW-0413">Isomerase</keyword>
<evidence type="ECO:0000313" key="15">
    <source>
        <dbReference type="Proteomes" id="UP000241818"/>
    </source>
</evidence>
<dbReference type="Gene3D" id="3.30.429.10">
    <property type="entry name" value="Macrophage Migration Inhibitory Factor"/>
    <property type="match status" value="1"/>
</dbReference>
<dbReference type="OrthoDB" id="255819at2759"/>
<evidence type="ECO:0000256" key="1">
    <source>
        <dbReference type="ARBA" id="ARBA00004613"/>
    </source>
</evidence>
<dbReference type="SUPFAM" id="SSF55331">
    <property type="entry name" value="Tautomerase/MIF"/>
    <property type="match status" value="1"/>
</dbReference>
<comment type="subcellular location">
    <subcellularLocation>
        <location evidence="1">Secreted</location>
    </subcellularLocation>
</comment>
<evidence type="ECO:0000256" key="6">
    <source>
        <dbReference type="ARBA" id="ARBA00036735"/>
    </source>
</evidence>
<proteinExistence type="inferred from homology"/>
<dbReference type="InterPro" id="IPR001398">
    <property type="entry name" value="Macrophage_inhib_fac"/>
</dbReference>
<dbReference type="Proteomes" id="UP000241818">
    <property type="component" value="Unassembled WGS sequence"/>
</dbReference>
<evidence type="ECO:0000256" key="13">
    <source>
        <dbReference type="SAM" id="MobiDB-lite"/>
    </source>
</evidence>
<dbReference type="InParanoid" id="A0A2T3B6H0"/>
<dbReference type="GO" id="GO:0050178">
    <property type="term" value="F:phenylpyruvate tautomerase activity"/>
    <property type="evidence" value="ECO:0007669"/>
    <property type="project" value="UniProtKB-EC"/>
</dbReference>